<comment type="similarity">
    <text evidence="2">Belongs to the UQCRB/QCR7 family.</text>
</comment>
<keyword evidence="10" id="KW-0249">Electron transport</keyword>
<evidence type="ECO:0000313" key="20">
    <source>
        <dbReference type="EnsemblMetazoa" id="SMAR003537-PA"/>
    </source>
</evidence>
<evidence type="ECO:0000313" key="21">
    <source>
        <dbReference type="Proteomes" id="UP000014500"/>
    </source>
</evidence>
<dbReference type="SUPFAM" id="SSF57850">
    <property type="entry name" value="RING/U-box"/>
    <property type="match status" value="1"/>
</dbReference>
<reference evidence="21" key="1">
    <citation type="submission" date="2011-05" db="EMBL/GenBank/DDBJ databases">
        <authorList>
            <person name="Richards S.R."/>
            <person name="Qu J."/>
            <person name="Jiang H."/>
            <person name="Jhangiani S.N."/>
            <person name="Agravi P."/>
            <person name="Goodspeed R."/>
            <person name="Gross S."/>
            <person name="Mandapat C."/>
            <person name="Jackson L."/>
            <person name="Mathew T."/>
            <person name="Pu L."/>
            <person name="Thornton R."/>
            <person name="Saada N."/>
            <person name="Wilczek-Boney K.B."/>
            <person name="Lee S."/>
            <person name="Kovar C."/>
            <person name="Wu Y."/>
            <person name="Scherer S.E."/>
            <person name="Worley K.C."/>
            <person name="Muzny D.M."/>
            <person name="Gibbs R."/>
        </authorList>
    </citation>
    <scope>NUCLEOTIDE SEQUENCE</scope>
    <source>
        <strain evidence="21">Brora</strain>
    </source>
</reference>
<evidence type="ECO:0000256" key="3">
    <source>
        <dbReference type="ARBA" id="ARBA00016323"/>
    </source>
</evidence>
<accession>T1IR53</accession>
<dbReference type="GO" id="GO:0045275">
    <property type="term" value="C:respiratory chain complex III"/>
    <property type="evidence" value="ECO:0007669"/>
    <property type="project" value="InterPro"/>
</dbReference>
<dbReference type="SUPFAM" id="SSF81524">
    <property type="entry name" value="14 kDa protein of cytochrome bc1 complex (Ubiquinol-cytochrome c reductase)"/>
    <property type="match status" value="1"/>
</dbReference>
<evidence type="ECO:0000256" key="8">
    <source>
        <dbReference type="ARBA" id="ARBA00022792"/>
    </source>
</evidence>
<dbReference type="InterPro" id="IPR013083">
    <property type="entry name" value="Znf_RING/FYVE/PHD"/>
</dbReference>
<organism evidence="20 21">
    <name type="scientific">Strigamia maritima</name>
    <name type="common">European centipede</name>
    <name type="synonym">Geophilus maritimus</name>
    <dbReference type="NCBI Taxonomy" id="126957"/>
    <lineage>
        <taxon>Eukaryota</taxon>
        <taxon>Metazoa</taxon>
        <taxon>Ecdysozoa</taxon>
        <taxon>Arthropoda</taxon>
        <taxon>Myriapoda</taxon>
        <taxon>Chilopoda</taxon>
        <taxon>Pleurostigmophora</taxon>
        <taxon>Geophilomorpha</taxon>
        <taxon>Linotaeniidae</taxon>
        <taxon>Strigamia</taxon>
    </lineage>
</organism>
<dbReference type="GO" id="GO:0005743">
    <property type="term" value="C:mitochondrial inner membrane"/>
    <property type="evidence" value="ECO:0007669"/>
    <property type="project" value="UniProtKB-SubCell"/>
</dbReference>
<keyword evidence="18" id="KW-0175">Coiled coil</keyword>
<dbReference type="PANTHER" id="PTHR12022">
    <property type="entry name" value="UBIQUINOL-CYTOCHROME C REDUCTASE COMPLEX 14 KD PROTEIN"/>
    <property type="match status" value="1"/>
</dbReference>
<evidence type="ECO:0000256" key="9">
    <source>
        <dbReference type="ARBA" id="ARBA00022833"/>
    </source>
</evidence>
<proteinExistence type="inferred from homology"/>
<dbReference type="InterPro" id="IPR003197">
    <property type="entry name" value="QCR7"/>
</dbReference>
<feature type="coiled-coil region" evidence="18">
    <location>
        <begin position="60"/>
        <end position="87"/>
    </location>
</feature>
<feature type="domain" description="SP-RING-type" evidence="19">
    <location>
        <begin position="151"/>
        <end position="196"/>
    </location>
</feature>
<reference evidence="20" key="2">
    <citation type="submission" date="2015-02" db="UniProtKB">
        <authorList>
            <consortium name="EnsemblMetazoa"/>
        </authorList>
    </citation>
    <scope>IDENTIFICATION</scope>
</reference>
<evidence type="ECO:0000256" key="18">
    <source>
        <dbReference type="SAM" id="Coils"/>
    </source>
</evidence>
<dbReference type="AlphaFoldDB" id="T1IR53"/>
<evidence type="ECO:0000256" key="10">
    <source>
        <dbReference type="ARBA" id="ARBA00022982"/>
    </source>
</evidence>
<name>T1IR53_STRMM</name>
<evidence type="ECO:0000256" key="7">
    <source>
        <dbReference type="ARBA" id="ARBA00022771"/>
    </source>
</evidence>
<dbReference type="PANTHER" id="PTHR12022:SF0">
    <property type="entry name" value="CYTOCHROME B-C1 COMPLEX SUBUNIT 7"/>
    <property type="match status" value="1"/>
</dbReference>
<comment type="subcellular location">
    <subcellularLocation>
        <location evidence="1">Mitochondrion inner membrane</location>
        <topology evidence="1">Peripheral membrane protein</topology>
        <orientation evidence="1">Matrix side</orientation>
    </subcellularLocation>
</comment>
<evidence type="ECO:0000256" key="15">
    <source>
        <dbReference type="ARBA" id="ARBA00032927"/>
    </source>
</evidence>
<keyword evidence="11" id="KW-0496">Mitochondrion</keyword>
<keyword evidence="5" id="KW-0679">Respiratory chain</keyword>
<dbReference type="GO" id="GO:0006122">
    <property type="term" value="P:mitochondrial electron transport, ubiquinol to cytochrome c"/>
    <property type="evidence" value="ECO:0007669"/>
    <property type="project" value="InterPro"/>
</dbReference>
<evidence type="ECO:0000256" key="11">
    <source>
        <dbReference type="ARBA" id="ARBA00023128"/>
    </source>
</evidence>
<evidence type="ECO:0000256" key="12">
    <source>
        <dbReference type="ARBA" id="ARBA00023136"/>
    </source>
</evidence>
<dbReference type="STRING" id="126957.T1IR53"/>
<sequence>MAFNMVQECANDLAKLESSLMIGVDNSSNFIADLTRIVSPERMDTIKEKAEVIQDMVKDYINMNEEVNLYVEAVKEMRKEINNAQDRHTLTDDFDTIFQEKLHAIKRNRQNFNPETHDKYRELLLNIEALESSENGLDELLAPAAGDVDGELLMCQENVNTLDPITKKQMSDPVRCKLCTHVYDKSSILDLIKQKNGRIRLLYSRVNESLVFKVFHRKMAAKVAATAANIVRNGSAYKRWVFKLGGWNQLGLLRDDMLNYDMEEVAEAIRRLPQDIADERNFRIVRAAQLSLSHTLLPEDQWHTFEQDVHYLMPYVIQVRKELEEKREWNKRP</sequence>
<dbReference type="InterPro" id="IPR004181">
    <property type="entry name" value="Znf_MIZ"/>
</dbReference>
<evidence type="ECO:0000256" key="13">
    <source>
        <dbReference type="ARBA" id="ARBA00031021"/>
    </source>
</evidence>
<dbReference type="Gene3D" id="1.10.1090.10">
    <property type="entry name" value="Cytochrome b-c1 complex subunit 7"/>
    <property type="match status" value="1"/>
</dbReference>
<evidence type="ECO:0000256" key="2">
    <source>
        <dbReference type="ARBA" id="ARBA00008554"/>
    </source>
</evidence>
<dbReference type="GO" id="GO:0008270">
    <property type="term" value="F:zinc ion binding"/>
    <property type="evidence" value="ECO:0007669"/>
    <property type="project" value="UniProtKB-KW"/>
</dbReference>
<dbReference type="InterPro" id="IPR036544">
    <property type="entry name" value="QCR7_sf"/>
</dbReference>
<keyword evidence="21" id="KW-1185">Reference proteome</keyword>
<dbReference type="Pfam" id="PF11789">
    <property type="entry name" value="zf-Nse"/>
    <property type="match status" value="1"/>
</dbReference>
<dbReference type="Proteomes" id="UP000014500">
    <property type="component" value="Unassembled WGS sequence"/>
</dbReference>
<evidence type="ECO:0000256" key="6">
    <source>
        <dbReference type="ARBA" id="ARBA00022723"/>
    </source>
</evidence>
<dbReference type="PhylomeDB" id="T1IR53"/>
<comment type="subunit">
    <text evidence="17">Component of the ubiquinol-cytochrome c oxidoreductase (cytochrome b-c1 complex, complex III, CIII), a multisubunit enzyme composed of 11 subunits. The complex is composed of 3 respiratory subunits cytochrome b, cytochrome c1 and Rieske protein UQCRFS1, 2 core protein subunits UQCRC1/QCR1 and UQCRC2/QCR2, and 6 low-molecular weight protein subunits UQCRH/QCR6, UQCRB/QCR7, UQCRQ/QCR8, UQCR10/QCR9, UQCR11/QCR10 and subunit 9, the cleavage product of Rieske protein UQCRFS1. The complex exists as an obligatory dimer and forms supercomplexes (SCs) in the inner mitochondrial membrane with NADH-ubiquinone oxidoreductase (complex I, CI) and cytochrome c oxidase (complex IV, CIV), resulting in different assemblies (supercomplex SCI(1)III(2)IV(1) and megacomplex MCI(2)III(2)IV(2)).</text>
</comment>
<evidence type="ECO:0000256" key="16">
    <source>
        <dbReference type="ARBA" id="ARBA00038521"/>
    </source>
</evidence>
<dbReference type="EMBL" id="JH431331">
    <property type="status" value="NOT_ANNOTATED_CDS"/>
    <property type="molecule type" value="Genomic_DNA"/>
</dbReference>
<dbReference type="FunFam" id="1.10.1090.10:FF:000001">
    <property type="entry name" value="Cytochrome b-c1 complex subunit 7"/>
    <property type="match status" value="1"/>
</dbReference>
<keyword evidence="6" id="KW-0479">Metal-binding</keyword>
<keyword evidence="4" id="KW-0813">Transport</keyword>
<dbReference type="Pfam" id="PF02271">
    <property type="entry name" value="UCR_14kD"/>
    <property type="match status" value="1"/>
</dbReference>
<evidence type="ECO:0000256" key="4">
    <source>
        <dbReference type="ARBA" id="ARBA00022448"/>
    </source>
</evidence>
<protein>
    <recommendedName>
        <fullName evidence="3">Cytochrome b-c1 complex subunit 7</fullName>
    </recommendedName>
    <alternativeName>
        <fullName evidence="14">Complex III subunit 7</fullName>
    </alternativeName>
    <alternativeName>
        <fullName evidence="13">Complex III subunit VII</fullName>
    </alternativeName>
    <alternativeName>
        <fullName evidence="15">Ubiquinol-cytochrome c reductase complex 14 kDa protein</fullName>
    </alternativeName>
</protein>
<dbReference type="HOGENOM" id="CLU_835020_0_0_1"/>
<keyword evidence="9" id="KW-0862">Zinc</keyword>
<evidence type="ECO:0000259" key="19">
    <source>
        <dbReference type="Pfam" id="PF11789"/>
    </source>
</evidence>
<evidence type="ECO:0000256" key="14">
    <source>
        <dbReference type="ARBA" id="ARBA00031684"/>
    </source>
</evidence>
<comment type="subunit">
    <text evidence="16">Component of the ubiquinol-cytochrome c oxidoreductase (cytochrome b-c1 complex, complex III, CIII), a multisubunit enzyme composed of 3 respiratory subunits cytochrome b, cytochrome c1 and Rieske protein, 2 core protein subunits, and additional low-molecular weight protein subunits. The complex exists as an obligatory dimer and forms supercomplexes (SCs) in the inner mitochondrial membrane with cytochrome c oxidase (complex IV, CIV).</text>
</comment>
<dbReference type="EnsemblMetazoa" id="SMAR003537-RA">
    <property type="protein sequence ID" value="SMAR003537-PA"/>
    <property type="gene ID" value="SMAR003537"/>
</dbReference>
<keyword evidence="8" id="KW-0999">Mitochondrion inner membrane</keyword>
<keyword evidence="7" id="KW-0863">Zinc-finger</keyword>
<dbReference type="Gene3D" id="3.30.40.10">
    <property type="entry name" value="Zinc/RING finger domain, C3HC4 (zinc finger)"/>
    <property type="match status" value="1"/>
</dbReference>
<evidence type="ECO:0000256" key="1">
    <source>
        <dbReference type="ARBA" id="ARBA00004443"/>
    </source>
</evidence>
<dbReference type="CDD" id="cd16452">
    <property type="entry name" value="SP-RING-like"/>
    <property type="match status" value="1"/>
</dbReference>
<keyword evidence="12" id="KW-0472">Membrane</keyword>
<evidence type="ECO:0000256" key="5">
    <source>
        <dbReference type="ARBA" id="ARBA00022660"/>
    </source>
</evidence>
<dbReference type="eggNOG" id="KOG3440">
    <property type="taxonomic scope" value="Eukaryota"/>
</dbReference>
<evidence type="ECO:0000256" key="17">
    <source>
        <dbReference type="ARBA" id="ARBA00046393"/>
    </source>
</evidence>